<proteinExistence type="inferred from homology"/>
<dbReference type="SUPFAM" id="SSF49785">
    <property type="entry name" value="Galactose-binding domain-like"/>
    <property type="match status" value="1"/>
</dbReference>
<dbReference type="AlphaFoldDB" id="A0A6P8I1Y3"/>
<keyword evidence="4" id="KW-0539">Nucleus</keyword>
<dbReference type="GO" id="GO:0005634">
    <property type="term" value="C:nucleus"/>
    <property type="evidence" value="ECO:0007669"/>
    <property type="project" value="UniProtKB-SubCell"/>
</dbReference>
<comment type="subcellular location">
    <subcellularLocation>
        <location evidence="1">Nucleus</location>
    </subcellularLocation>
</comment>
<dbReference type="Gene3D" id="2.60.120.260">
    <property type="entry name" value="Galactose-binding domain-like"/>
    <property type="match status" value="1"/>
</dbReference>
<dbReference type="InterPro" id="IPR008979">
    <property type="entry name" value="Galactose-bd-like_sf"/>
</dbReference>
<dbReference type="RefSeq" id="XP_031561546.1">
    <property type="nucleotide sequence ID" value="XM_031705686.1"/>
</dbReference>
<protein>
    <recommendedName>
        <fullName evidence="3">Nuclear receptor 2C2-associated protein</fullName>
    </recommendedName>
</protein>
<dbReference type="FunFam" id="2.60.120.260:FF:000070">
    <property type="entry name" value="Nuclear receptor 2C2-associated protein"/>
    <property type="match status" value="1"/>
</dbReference>
<keyword evidence="5" id="KW-1185">Reference proteome</keyword>
<dbReference type="KEGG" id="aten:116297463"/>
<evidence type="ECO:0000313" key="5">
    <source>
        <dbReference type="Proteomes" id="UP000515163"/>
    </source>
</evidence>
<evidence type="ECO:0000256" key="1">
    <source>
        <dbReference type="ARBA" id="ARBA00004123"/>
    </source>
</evidence>
<comment type="similarity">
    <text evidence="2">Belongs to the NR2C2AP family.</text>
</comment>
<dbReference type="OrthoDB" id="10052260at2759"/>
<reference evidence="6" key="1">
    <citation type="submission" date="2025-08" db="UniProtKB">
        <authorList>
            <consortium name="RefSeq"/>
        </authorList>
    </citation>
    <scope>IDENTIFICATION</scope>
    <source>
        <tissue evidence="6">Tentacle</tissue>
    </source>
</reference>
<accession>A0A6P8I1Y3</accession>
<evidence type="ECO:0000256" key="3">
    <source>
        <dbReference type="ARBA" id="ARBA00019956"/>
    </source>
</evidence>
<organism evidence="5 6">
    <name type="scientific">Actinia tenebrosa</name>
    <name type="common">Australian red waratah sea anemone</name>
    <dbReference type="NCBI Taxonomy" id="6105"/>
    <lineage>
        <taxon>Eukaryota</taxon>
        <taxon>Metazoa</taxon>
        <taxon>Cnidaria</taxon>
        <taxon>Anthozoa</taxon>
        <taxon>Hexacorallia</taxon>
        <taxon>Actiniaria</taxon>
        <taxon>Actiniidae</taxon>
        <taxon>Actinia</taxon>
    </lineage>
</organism>
<evidence type="ECO:0000256" key="4">
    <source>
        <dbReference type="ARBA" id="ARBA00023242"/>
    </source>
</evidence>
<dbReference type="Proteomes" id="UP000515163">
    <property type="component" value="Unplaced"/>
</dbReference>
<name>A0A6P8I1Y3_ACTTE</name>
<dbReference type="FunCoup" id="A0A6P8I1Y3">
    <property type="interactions" value="607"/>
</dbReference>
<dbReference type="GeneID" id="116297463"/>
<evidence type="ECO:0000256" key="2">
    <source>
        <dbReference type="ARBA" id="ARBA00009556"/>
    </source>
</evidence>
<dbReference type="InParanoid" id="A0A6P8I1Y3"/>
<sequence>MADGPVVSLIQENTKIKVSSVLNRDVKEYGKKFMFDGKEETCWNSDQGSPQFIVFDFSRNVQLKEIQIQFQGGFVGCDCQIEGGDSTKSLSMFHQFYPDDVNTLQIFPVNSKNSFQVLKITFSKSTDFYGRITIYKLDLLGSLL</sequence>
<evidence type="ECO:0000313" key="6">
    <source>
        <dbReference type="RefSeq" id="XP_031561546.1"/>
    </source>
</evidence>
<gene>
    <name evidence="6" type="primary">LOC116297463</name>
</gene>